<accession>A0A2U3QI30</accession>
<reference evidence="2" key="1">
    <citation type="submission" date="2018-03" db="EMBL/GenBank/DDBJ databases">
        <authorList>
            <person name="Zecchin S."/>
        </authorList>
    </citation>
    <scope>NUCLEOTIDE SEQUENCE [LARGE SCALE GENOMIC DNA]</scope>
</reference>
<evidence type="ECO:0000313" key="1">
    <source>
        <dbReference type="EMBL" id="SPQ01025.1"/>
    </source>
</evidence>
<organism evidence="1 2">
    <name type="scientific">Candidatus Sulfobium mesophilum</name>
    <dbReference type="NCBI Taxonomy" id="2016548"/>
    <lineage>
        <taxon>Bacteria</taxon>
        <taxon>Pseudomonadati</taxon>
        <taxon>Nitrospirota</taxon>
        <taxon>Nitrospiria</taxon>
        <taxon>Nitrospirales</taxon>
        <taxon>Nitrospiraceae</taxon>
        <taxon>Candidatus Sulfobium</taxon>
    </lineage>
</organism>
<dbReference type="Proteomes" id="UP000245125">
    <property type="component" value="Unassembled WGS sequence"/>
</dbReference>
<name>A0A2U3QI30_9BACT</name>
<sequence>MSRSRPWVQVEKHDIIIGFPLIPSLVGNAVAAMASGGKLDPGDSVNITVSLSPEDVSAGTQTASVDFKNLTNGDGDTSREISLTVTAGNAPQ</sequence>
<dbReference type="EMBL" id="OUUY01000086">
    <property type="protein sequence ID" value="SPQ01025.1"/>
    <property type="molecule type" value="Genomic_DNA"/>
</dbReference>
<evidence type="ECO:0000313" key="2">
    <source>
        <dbReference type="Proteomes" id="UP000245125"/>
    </source>
</evidence>
<protein>
    <submittedName>
        <fullName evidence="1">Uncharacterized protein</fullName>
    </submittedName>
</protein>
<gene>
    <name evidence="1" type="ORF">NBG4_40065</name>
</gene>
<dbReference type="AlphaFoldDB" id="A0A2U3QI30"/>
<keyword evidence="2" id="KW-1185">Reference proteome</keyword>
<proteinExistence type="predicted"/>